<sequence>MIRNPIAWQAVFIHWVNMAPLNVFLLLWGVPLMTLGMELDSSHVALVLTLATVGSISAGPLHGVISAGLGRRRDAAALGTALIIAVIHIWFFSSAEPRGFRAIAFLVLAMVLIMPAANYGFDTVREEAPLAVVSTATGLANMGGFTATMISAQLLGLLLDVHNVGTYTWSDFRFAWLAVLGTWAFGMVMLCLCVSRTRRYNERVRDLRNV</sequence>
<evidence type="ECO:0000313" key="2">
    <source>
        <dbReference type="Proteomes" id="UP000195652"/>
    </source>
</evidence>
<dbReference type="Proteomes" id="UP000195652">
    <property type="component" value="Chromosome"/>
</dbReference>
<evidence type="ECO:0000313" key="1">
    <source>
        <dbReference type="EMBL" id="WCV10559.1"/>
    </source>
</evidence>
<reference evidence="1 2" key="4">
    <citation type="journal article" date="2020" name="PLoS ONE">
        <title>Taxonomic classification of strain PO100/5 shows a broader geographic distribution and genetic markers of the recently described Corynebacterium silvaticum.</title>
        <authorList>
            <person name="Viana M.V.C."/>
            <person name="Profeta R."/>
            <person name="da Silva A.L."/>
            <person name="Hurtado R."/>
            <person name="Cerqueira J.C."/>
            <person name="Ribeiro B.F.S."/>
            <person name="Almeida M.O."/>
            <person name="Morais-Rodrigues F."/>
            <person name="Soares S.C."/>
            <person name="Oliveira M."/>
            <person name="Tavares L."/>
            <person name="Figueiredo H."/>
            <person name="Wattam A.R."/>
            <person name="Barh D."/>
            <person name="Ghosh P."/>
            <person name="Silva A."/>
            <person name="Azevedo V."/>
        </authorList>
    </citation>
    <scope>NUCLEOTIDE SEQUENCE [LARGE SCALE GENOMIC DNA]</scope>
    <source>
        <strain evidence="1 2">PO100/5</strain>
    </source>
</reference>
<organism evidence="1 2">
    <name type="scientific">Corynebacterium silvaticum</name>
    <dbReference type="NCBI Taxonomy" id="2320431"/>
    <lineage>
        <taxon>Bacteria</taxon>
        <taxon>Bacillati</taxon>
        <taxon>Actinomycetota</taxon>
        <taxon>Actinomycetes</taxon>
        <taxon>Mycobacteriales</taxon>
        <taxon>Corynebacteriaceae</taxon>
        <taxon>Corynebacterium</taxon>
    </lineage>
</organism>
<dbReference type="EMBL" id="CP021417">
    <property type="protein sequence ID" value="WCV10559.1"/>
    <property type="molecule type" value="Genomic_DNA"/>
</dbReference>
<keyword evidence="2" id="KW-1185">Reference proteome</keyword>
<gene>
    <name evidence="1" type="ORF">CBE74_12695</name>
</gene>
<accession>A0ACD4PXY0</accession>
<reference evidence="1 2" key="2">
    <citation type="journal article" date="2020" name="Antonie Van Leeuwenhoek">
        <title>Phylogenomic characterisation of a novel corynebacterial species pathogenic to animals.</title>
        <authorList>
            <person name="Moller J."/>
            <person name="Musella L."/>
            <person name="Melnikov V."/>
            <person name="Geissdorfer W."/>
            <person name="Burkovski A."/>
            <person name="Sangal V."/>
        </authorList>
    </citation>
    <scope>NUCLEOTIDE SEQUENCE [LARGE SCALE GENOMIC DNA]</scope>
    <source>
        <strain evidence="1 2">PO100/5</strain>
    </source>
</reference>
<reference evidence="1 2" key="1">
    <citation type="journal article" date="2014" name="BMC Vet. Res.">
        <title>First report of Corynebacterium pseudotuberculosis from caseous lymphadenitis lesions in Black Alentejano pig (Sus scrofa domesticus).</title>
        <authorList>
            <person name="Oliveira M."/>
            <person name="Barroco C."/>
            <person name="Mottola C."/>
            <person name="Santos R."/>
            <person name="Lemsaddek A."/>
            <person name="Tavares L."/>
            <person name="Semedo-Lemsaddek T."/>
        </authorList>
    </citation>
    <scope>NUCLEOTIDE SEQUENCE [LARGE SCALE GENOMIC DNA]</scope>
    <source>
        <strain evidence="1 2">PO100/5</strain>
    </source>
</reference>
<proteinExistence type="predicted"/>
<protein>
    <submittedName>
        <fullName evidence="1">Uncharacterized protein</fullName>
    </submittedName>
</protein>
<name>A0ACD4PXY0_9CORY</name>
<reference evidence="1 2" key="3">
    <citation type="journal article" date="2020" name="Int. J. Syst. Evol. Microbiol.">
        <title>Corynebacterium silvaticum sp. nov., a unique group of NTTB corynebacteria in wild boar and roe deer.</title>
        <authorList>
            <person name="Dangel A."/>
            <person name="Berger A."/>
            <person name="Rau J."/>
            <person name="Eisenberg T."/>
            <person name="Kampfer P."/>
            <person name="Margos G."/>
            <person name="Contzen M."/>
            <person name="Busse H.J."/>
            <person name="Konrad R."/>
            <person name="Peters M."/>
            <person name="Sting R."/>
            <person name="Sing A."/>
        </authorList>
    </citation>
    <scope>NUCLEOTIDE SEQUENCE [LARGE SCALE GENOMIC DNA]</scope>
    <source>
        <strain evidence="1 2">PO100/5</strain>
    </source>
</reference>